<organism evidence="1">
    <name type="scientific">Pseudomonas phage HRDY3</name>
    <dbReference type="NCBI Taxonomy" id="3236930"/>
    <lineage>
        <taxon>Viruses</taxon>
    </lineage>
</organism>
<dbReference type="InterPro" id="IPR019734">
    <property type="entry name" value="TPR_rpt"/>
</dbReference>
<dbReference type="Gene3D" id="1.25.40.10">
    <property type="entry name" value="Tetratricopeptide repeat domain"/>
    <property type="match status" value="1"/>
</dbReference>
<protein>
    <submittedName>
        <fullName evidence="1">Glycosyl transferase family 2</fullName>
    </submittedName>
</protein>
<dbReference type="SUPFAM" id="SSF48452">
    <property type="entry name" value="TPR-like"/>
    <property type="match status" value="1"/>
</dbReference>
<reference evidence="1" key="1">
    <citation type="submission" date="2024-07" db="EMBL/GenBank/DDBJ databases">
        <authorList>
            <person name="Bringhurst R.M."/>
            <person name="Homer T.E."/>
        </authorList>
    </citation>
    <scope>NUCLEOTIDE SEQUENCE</scope>
</reference>
<dbReference type="InterPro" id="IPR011990">
    <property type="entry name" value="TPR-like_helical_dom_sf"/>
</dbReference>
<dbReference type="EMBL" id="PQ015379">
    <property type="protein sequence ID" value="XDJ15229.1"/>
    <property type="molecule type" value="Genomic_DNA"/>
</dbReference>
<evidence type="ECO:0000313" key="1">
    <source>
        <dbReference type="EMBL" id="XDJ15229.1"/>
    </source>
</evidence>
<proteinExistence type="predicted"/>
<dbReference type="SMART" id="SM00028">
    <property type="entry name" value="TPR"/>
    <property type="match status" value="2"/>
</dbReference>
<accession>A0AB39CEC6</accession>
<name>A0AB39CEC6_9VIRU</name>
<dbReference type="InterPro" id="IPR029044">
    <property type="entry name" value="Nucleotide-diphossugar_trans"/>
</dbReference>
<sequence length="368" mass="42447">MKIAVYAIAKSEQHNVKDWLENVKDADGIFVLDTGSKDQTIGLLEAGGAVVNQMHTGKTFRFDHARNEAMSLVPEDYDVCISLDFDERLSPDWREVVETQFTEEMTAANYTLVYAHDDQGNITLSYPRLAIHRRNCATWQYPVHEILVAHDAGQKPTLPIMAVHYGQEKEAGHYLDLLQLALSENPNDARNIQYLAREYYALGNYQMATTLYQQHVDIETSAPFRAESCMRIARMSQEFSTAEWWYRHAIQHCNNIREPYCHLAQFYFGHKRYEHAIASIKSALDFDKPDYDMIYEDMYYSGPWIDHMLMACYQQTGQFRKAGVHRDNLLSMYANGSIPVDIARDVVQLNRSIQELFYDYCTSVGVQG</sequence>
<keyword evidence="1" id="KW-0808">Transferase</keyword>
<dbReference type="GO" id="GO:0016740">
    <property type="term" value="F:transferase activity"/>
    <property type="evidence" value="ECO:0007669"/>
    <property type="project" value="UniProtKB-KW"/>
</dbReference>
<dbReference type="SUPFAM" id="SSF53448">
    <property type="entry name" value="Nucleotide-diphospho-sugar transferases"/>
    <property type="match status" value="1"/>
</dbReference>